<proteinExistence type="predicted"/>
<dbReference type="EMBL" id="JAKWBI020000710">
    <property type="protein sequence ID" value="KAJ2892850.1"/>
    <property type="molecule type" value="Genomic_DNA"/>
</dbReference>
<reference evidence="2" key="1">
    <citation type="submission" date="2022-07" db="EMBL/GenBank/DDBJ databases">
        <title>Draft genome sequence of Zalerion maritima ATCC 34329, a (micro)plastics degrading marine fungus.</title>
        <authorList>
            <person name="Paco A."/>
            <person name="Goncalves M.F.M."/>
            <person name="Rocha-Santos T.A.P."/>
            <person name="Alves A."/>
        </authorList>
    </citation>
    <scope>NUCLEOTIDE SEQUENCE</scope>
    <source>
        <strain evidence="2">ATCC 34329</strain>
    </source>
</reference>
<evidence type="ECO:0000256" key="1">
    <source>
        <dbReference type="SAM" id="SignalP"/>
    </source>
</evidence>
<organism evidence="2 3">
    <name type="scientific">Zalerion maritima</name>
    <dbReference type="NCBI Taxonomy" id="339359"/>
    <lineage>
        <taxon>Eukaryota</taxon>
        <taxon>Fungi</taxon>
        <taxon>Dikarya</taxon>
        <taxon>Ascomycota</taxon>
        <taxon>Pezizomycotina</taxon>
        <taxon>Sordariomycetes</taxon>
        <taxon>Lulworthiomycetidae</taxon>
        <taxon>Lulworthiales</taxon>
        <taxon>Lulworthiaceae</taxon>
        <taxon>Zalerion</taxon>
    </lineage>
</organism>
<dbReference type="AlphaFoldDB" id="A0AAD5RGL7"/>
<keyword evidence="3" id="KW-1185">Reference proteome</keyword>
<accession>A0AAD5RGL7</accession>
<gene>
    <name evidence="2" type="ORF">MKZ38_009312</name>
</gene>
<protein>
    <submittedName>
        <fullName evidence="2">Uncharacterized protein</fullName>
    </submittedName>
</protein>
<comment type="caution">
    <text evidence="2">The sequence shown here is derived from an EMBL/GenBank/DDBJ whole genome shotgun (WGS) entry which is preliminary data.</text>
</comment>
<dbReference type="Proteomes" id="UP001201980">
    <property type="component" value="Unassembled WGS sequence"/>
</dbReference>
<evidence type="ECO:0000313" key="3">
    <source>
        <dbReference type="Proteomes" id="UP001201980"/>
    </source>
</evidence>
<feature type="chain" id="PRO_5041897817" evidence="1">
    <location>
        <begin position="21"/>
        <end position="199"/>
    </location>
</feature>
<feature type="signal peptide" evidence="1">
    <location>
        <begin position="1"/>
        <end position="20"/>
    </location>
</feature>
<sequence length="199" mass="23209">MRLPLSTLAALFAVPIGIHAAPTLTKTEIRDLVLSGGHINATEMHAVLSRHQEDDNEASDTIPEPVCNTDKQWADVPQDGKDGWCYEKKDDSKKCQFVTDQFTSGFVMECTYLWLKDNQCNVLANMTNYKYNRLHPAVIKADSLPHEVSFLLYQDRVPWFKYHKEDHGWWDRHWHWGDRSTMPVGRMKYQHWFNCPEKS</sequence>
<name>A0AAD5RGL7_9PEZI</name>
<evidence type="ECO:0000313" key="2">
    <source>
        <dbReference type="EMBL" id="KAJ2892850.1"/>
    </source>
</evidence>
<keyword evidence="1" id="KW-0732">Signal</keyword>